<accession>A0ABR8GLH7</accession>
<name>A0ABR8GLH7_9CYAN</name>
<protein>
    <submittedName>
        <fullName evidence="2">DUF2281 domain-containing protein</fullName>
    </submittedName>
</protein>
<evidence type="ECO:0000313" key="2">
    <source>
        <dbReference type="EMBL" id="MBD2603598.1"/>
    </source>
</evidence>
<proteinExistence type="predicted"/>
<dbReference type="RefSeq" id="WP_029637403.1">
    <property type="nucleotide sequence ID" value="NZ_JACJTA010000004.1"/>
</dbReference>
<gene>
    <name evidence="2" type="ORF">H6G81_03410</name>
</gene>
<organism evidence="2 3">
    <name type="scientific">Scytonema hofmannii FACHB-248</name>
    <dbReference type="NCBI Taxonomy" id="1842502"/>
    <lineage>
        <taxon>Bacteria</taxon>
        <taxon>Bacillati</taxon>
        <taxon>Cyanobacteriota</taxon>
        <taxon>Cyanophyceae</taxon>
        <taxon>Nostocales</taxon>
        <taxon>Scytonemataceae</taxon>
        <taxon>Scytonema</taxon>
    </lineage>
</organism>
<feature type="domain" description="DUF2281" evidence="1">
    <location>
        <begin position="9"/>
        <end position="39"/>
    </location>
</feature>
<evidence type="ECO:0000259" key="1">
    <source>
        <dbReference type="Pfam" id="PF10047"/>
    </source>
</evidence>
<sequence>MSIIQAATEKMRSLPPEKQQEVLNFIEFLQSQIAQQNTNIEQIEPISFLAAAQQFAGCVDGGPGDLATNKQYVTCYFCPIW</sequence>
<dbReference type="Pfam" id="PF10047">
    <property type="entry name" value="DUF2281"/>
    <property type="match status" value="1"/>
</dbReference>
<dbReference type="EMBL" id="JACJTA010000004">
    <property type="protein sequence ID" value="MBD2603598.1"/>
    <property type="molecule type" value="Genomic_DNA"/>
</dbReference>
<evidence type="ECO:0000313" key="3">
    <source>
        <dbReference type="Proteomes" id="UP000660380"/>
    </source>
</evidence>
<dbReference type="Proteomes" id="UP000660380">
    <property type="component" value="Unassembled WGS sequence"/>
</dbReference>
<keyword evidence="3" id="KW-1185">Reference proteome</keyword>
<dbReference type="InterPro" id="IPR018739">
    <property type="entry name" value="DUF2281"/>
</dbReference>
<comment type="caution">
    <text evidence="2">The sequence shown here is derived from an EMBL/GenBank/DDBJ whole genome shotgun (WGS) entry which is preliminary data.</text>
</comment>
<reference evidence="2 3" key="1">
    <citation type="journal article" date="2020" name="ISME J.">
        <title>Comparative genomics reveals insights into cyanobacterial evolution and habitat adaptation.</title>
        <authorList>
            <person name="Chen M.Y."/>
            <person name="Teng W.K."/>
            <person name="Zhao L."/>
            <person name="Hu C.X."/>
            <person name="Zhou Y.K."/>
            <person name="Han B.P."/>
            <person name="Song L.R."/>
            <person name="Shu W.S."/>
        </authorList>
    </citation>
    <scope>NUCLEOTIDE SEQUENCE [LARGE SCALE GENOMIC DNA]</scope>
    <source>
        <strain evidence="2 3">FACHB-248</strain>
    </source>
</reference>